<organism evidence="2 3">
    <name type="scientific">Cerasibacillus terrae</name>
    <dbReference type="NCBI Taxonomy" id="2498845"/>
    <lineage>
        <taxon>Bacteria</taxon>
        <taxon>Bacillati</taxon>
        <taxon>Bacillota</taxon>
        <taxon>Bacilli</taxon>
        <taxon>Bacillales</taxon>
        <taxon>Bacillaceae</taxon>
        <taxon>Cerasibacillus</taxon>
    </lineage>
</organism>
<protein>
    <submittedName>
        <fullName evidence="2">Uncharacterized protein</fullName>
    </submittedName>
</protein>
<evidence type="ECO:0000313" key="3">
    <source>
        <dbReference type="Proteomes" id="UP000321574"/>
    </source>
</evidence>
<evidence type="ECO:0000313" key="2">
    <source>
        <dbReference type="EMBL" id="TXL65875.1"/>
    </source>
</evidence>
<name>A0A5C8NXG8_9BACI</name>
<accession>A0A5C8NXG8</accession>
<evidence type="ECO:0000256" key="1">
    <source>
        <dbReference type="SAM" id="Phobius"/>
    </source>
</evidence>
<keyword evidence="1" id="KW-0812">Transmembrane</keyword>
<keyword evidence="1" id="KW-1133">Transmembrane helix</keyword>
<comment type="caution">
    <text evidence="2">The sequence shown here is derived from an EMBL/GenBank/DDBJ whole genome shotgun (WGS) entry which is preliminary data.</text>
</comment>
<dbReference type="EMBL" id="VDUW01000003">
    <property type="protein sequence ID" value="TXL65875.1"/>
    <property type="molecule type" value="Genomic_DNA"/>
</dbReference>
<keyword evidence="1" id="KW-0472">Membrane</keyword>
<feature type="transmembrane region" description="Helical" evidence="1">
    <location>
        <begin position="33"/>
        <end position="60"/>
    </location>
</feature>
<sequence length="81" mass="9381">MRSKWTDPGIFLVGVLILIAAGVLAWWPKDIYFLGISLAGWLMFLSYFAWFLISVVYVIWIEKIEQKKNDLEDNSNKKGVN</sequence>
<keyword evidence="3" id="KW-1185">Reference proteome</keyword>
<proteinExistence type="predicted"/>
<gene>
    <name evidence="2" type="ORF">FHP05_07090</name>
</gene>
<reference evidence="2 3" key="1">
    <citation type="submission" date="2019-06" db="EMBL/GenBank/DDBJ databases">
        <title>Cerasibacillus sp. nov., isolated from maize field.</title>
        <authorList>
            <person name="Lin S.-Y."/>
            <person name="Tsai C.-F."/>
            <person name="Young C.-C."/>
        </authorList>
    </citation>
    <scope>NUCLEOTIDE SEQUENCE [LARGE SCALE GENOMIC DNA]</scope>
    <source>
        <strain evidence="2 3">CC-CFT480</strain>
    </source>
</reference>
<feature type="transmembrane region" description="Helical" evidence="1">
    <location>
        <begin position="9"/>
        <end position="27"/>
    </location>
</feature>
<dbReference type="AlphaFoldDB" id="A0A5C8NXG8"/>
<dbReference type="RefSeq" id="WP_147666545.1">
    <property type="nucleotide sequence ID" value="NZ_VDUW01000003.1"/>
</dbReference>
<dbReference type="OrthoDB" id="2970391at2"/>
<dbReference type="Proteomes" id="UP000321574">
    <property type="component" value="Unassembled WGS sequence"/>
</dbReference>